<feature type="transmembrane region" description="Helical" evidence="1">
    <location>
        <begin position="100"/>
        <end position="120"/>
    </location>
</feature>
<dbReference type="EMBL" id="JAZHXJ010000968">
    <property type="protein sequence ID" value="KAL1847633.1"/>
    <property type="molecule type" value="Genomic_DNA"/>
</dbReference>
<dbReference type="Proteomes" id="UP001586593">
    <property type="component" value="Unassembled WGS sequence"/>
</dbReference>
<keyword evidence="1" id="KW-1133">Transmembrane helix</keyword>
<organism evidence="2 3">
    <name type="scientific">Phialemonium thermophilum</name>
    <dbReference type="NCBI Taxonomy" id="223376"/>
    <lineage>
        <taxon>Eukaryota</taxon>
        <taxon>Fungi</taxon>
        <taxon>Dikarya</taxon>
        <taxon>Ascomycota</taxon>
        <taxon>Pezizomycotina</taxon>
        <taxon>Sordariomycetes</taxon>
        <taxon>Sordariomycetidae</taxon>
        <taxon>Cephalothecales</taxon>
        <taxon>Cephalothecaceae</taxon>
        <taxon>Phialemonium</taxon>
    </lineage>
</organism>
<keyword evidence="3" id="KW-1185">Reference proteome</keyword>
<keyword evidence="1" id="KW-0812">Transmembrane</keyword>
<protein>
    <submittedName>
        <fullName evidence="2">Uncharacterized protein</fullName>
    </submittedName>
</protein>
<comment type="caution">
    <text evidence="2">The sequence shown here is derived from an EMBL/GenBank/DDBJ whole genome shotgun (WGS) entry which is preliminary data.</text>
</comment>
<proteinExistence type="predicted"/>
<evidence type="ECO:0000313" key="2">
    <source>
        <dbReference type="EMBL" id="KAL1847633.1"/>
    </source>
</evidence>
<gene>
    <name evidence="2" type="ORF">VTK73DRAFT_10308</name>
</gene>
<name>A0ABR3VX88_9PEZI</name>
<feature type="transmembrane region" description="Helical" evidence="1">
    <location>
        <begin position="52"/>
        <end position="75"/>
    </location>
</feature>
<evidence type="ECO:0000313" key="3">
    <source>
        <dbReference type="Proteomes" id="UP001586593"/>
    </source>
</evidence>
<evidence type="ECO:0000256" key="1">
    <source>
        <dbReference type="SAM" id="Phobius"/>
    </source>
</evidence>
<accession>A0ABR3VX88</accession>
<reference evidence="2 3" key="1">
    <citation type="journal article" date="2024" name="Commun. Biol.">
        <title>Comparative genomic analysis of thermophilic fungi reveals convergent evolutionary adaptations and gene losses.</title>
        <authorList>
            <person name="Steindorff A.S."/>
            <person name="Aguilar-Pontes M.V."/>
            <person name="Robinson A.J."/>
            <person name="Andreopoulos B."/>
            <person name="LaButti K."/>
            <person name="Kuo A."/>
            <person name="Mondo S."/>
            <person name="Riley R."/>
            <person name="Otillar R."/>
            <person name="Haridas S."/>
            <person name="Lipzen A."/>
            <person name="Grimwood J."/>
            <person name="Schmutz J."/>
            <person name="Clum A."/>
            <person name="Reid I.D."/>
            <person name="Moisan M.C."/>
            <person name="Butler G."/>
            <person name="Nguyen T.T.M."/>
            <person name="Dewar K."/>
            <person name="Conant G."/>
            <person name="Drula E."/>
            <person name="Henrissat B."/>
            <person name="Hansel C."/>
            <person name="Singer S."/>
            <person name="Hutchinson M.I."/>
            <person name="de Vries R.P."/>
            <person name="Natvig D.O."/>
            <person name="Powell A.J."/>
            <person name="Tsang A."/>
            <person name="Grigoriev I.V."/>
        </authorList>
    </citation>
    <scope>NUCLEOTIDE SEQUENCE [LARGE SCALE GENOMIC DNA]</scope>
    <source>
        <strain evidence="2 3">ATCC 24622</strain>
    </source>
</reference>
<keyword evidence="1" id="KW-0472">Membrane</keyword>
<sequence>MGETSLESEWAWRPRSALQHLGRTLVQTSQGPLGLRVARCIVGDAVTVWYVLFARMCCSVIGNRILFLFSSGYVVHGRRNRARVFWAVGRSRLLRTKRGTLLGVWVLYATRLCLGLFLGIREKKKASEGLTRGIDSCSKQAPFATLFITAKKEKKMRFDRHLKLSTLEARDCG</sequence>